<dbReference type="AlphaFoldDB" id="A0A8H5N7F1"/>
<evidence type="ECO:0000313" key="2">
    <source>
        <dbReference type="Proteomes" id="UP000582016"/>
    </source>
</evidence>
<gene>
    <name evidence="1" type="ORF">FPHYL_8261</name>
</gene>
<comment type="caution">
    <text evidence="1">The sequence shown here is derived from an EMBL/GenBank/DDBJ whole genome shotgun (WGS) entry which is preliminary data.</text>
</comment>
<dbReference type="EMBL" id="JAAOAQ010000302">
    <property type="protein sequence ID" value="KAF5555472.1"/>
    <property type="molecule type" value="Genomic_DNA"/>
</dbReference>
<dbReference type="Proteomes" id="UP000582016">
    <property type="component" value="Unassembled WGS sequence"/>
</dbReference>
<evidence type="ECO:0000313" key="1">
    <source>
        <dbReference type="EMBL" id="KAF5555472.1"/>
    </source>
</evidence>
<keyword evidence="2" id="KW-1185">Reference proteome</keyword>
<protein>
    <submittedName>
        <fullName evidence="1">Uncharacterized protein</fullName>
    </submittedName>
</protein>
<organism evidence="1 2">
    <name type="scientific">Fusarium phyllophilum</name>
    <dbReference type="NCBI Taxonomy" id="47803"/>
    <lineage>
        <taxon>Eukaryota</taxon>
        <taxon>Fungi</taxon>
        <taxon>Dikarya</taxon>
        <taxon>Ascomycota</taxon>
        <taxon>Pezizomycotina</taxon>
        <taxon>Sordariomycetes</taxon>
        <taxon>Hypocreomycetidae</taxon>
        <taxon>Hypocreales</taxon>
        <taxon>Nectriaceae</taxon>
        <taxon>Fusarium</taxon>
        <taxon>Fusarium fujikuroi species complex</taxon>
    </lineage>
</organism>
<sequence length="321" mass="36706">MKNKAYMRCHKYSRSWLDEICAANEDLSEYRYATIIEEPFSIETNAIASLEAVTTDKRFKEITEGAEEVIATIDLTGASPLTATVPREQASKQSAHFLYQKECRLAWIKYLGLLGRVKLREGLDGLPFFHGMPPELLTHEIDTERLDMIQKEAMRDPRNSLITISKVLNVLRDRPQQSHIAWGVIQQKLAIHTFIEDRDKIKYWESASSRNPLALLQSTQTPSGETSVHKVIQYAMNRLVGIQTQEDDPPSCPGYVLPMASFERAIMNAQRTKNETQRGQWADMSLRSLRNFIDAQNNEAVIDKMIEFQKHYEDLAALSSK</sequence>
<accession>A0A8H5N7F1</accession>
<dbReference type="OrthoDB" id="5102857at2759"/>
<proteinExistence type="predicted"/>
<name>A0A8H5N7F1_9HYPO</name>
<reference evidence="1 2" key="1">
    <citation type="submission" date="2020-05" db="EMBL/GenBank/DDBJ databases">
        <title>Identification and distribution of gene clusters putatively required for synthesis of sphingolipid metabolism inhibitors in phylogenetically diverse species of the filamentous fungus Fusarium.</title>
        <authorList>
            <person name="Kim H.-S."/>
            <person name="Busman M."/>
            <person name="Brown D.W."/>
            <person name="Divon H."/>
            <person name="Uhlig S."/>
            <person name="Proctor R.H."/>
        </authorList>
    </citation>
    <scope>NUCLEOTIDE SEQUENCE [LARGE SCALE GENOMIC DNA]</scope>
    <source>
        <strain evidence="1 2">NRRL 13617</strain>
    </source>
</reference>